<dbReference type="KEGG" id="vg:6372673"/>
<organism evidence="1 2">
    <name type="scientific">Pseudomonas phage 201phi2-1</name>
    <name type="common">Pseudomonas chlororaphis phage 201phi2-1</name>
    <dbReference type="NCBI Taxonomy" id="198110"/>
    <lineage>
        <taxon>Viruses</taxon>
        <taxon>Duplodnaviria</taxon>
        <taxon>Heunggongvirae</taxon>
        <taxon>Uroviricota</taxon>
        <taxon>Caudoviricetes</taxon>
        <taxon>Chimalliviridae</taxon>
        <taxon>Serwervirus</taxon>
        <taxon>Serwervirus 201phi21</taxon>
    </lineage>
</organism>
<dbReference type="RefSeq" id="YP_001957062.1">
    <property type="nucleotide sequence ID" value="NC_010821.1"/>
</dbReference>
<protein>
    <submittedName>
        <fullName evidence="1">Uncharacterized protein</fullName>
    </submittedName>
</protein>
<keyword evidence="2" id="KW-1185">Reference proteome</keyword>
<gene>
    <name evidence="1" type="ORF">201phi2-1p341</name>
</gene>
<dbReference type="Proteomes" id="UP000002421">
    <property type="component" value="Segment"/>
</dbReference>
<sequence length="271" mass="30799">MAIAVVNHSDLVKFTDDLGFPKYTKVKLEPGGIGYQYYDKWVRENVQWIDLINLDPSVHVRITESAQLVGEIPEAWNLRHQQFLEGTEELNSFKAISTEIDGVPIEIETHVNRNAIKVAVTTTELKYKVDYVKSFEGDVLNENHLVIAVFDSPEDTSISYTTELPVDVIWTTKVDHVDEGGVEVPYLFKRAYYNDPVKEESHPWIYVGSLTDEEYEIWKEYNIEKPKTLEDMLDTDFRGIDESKVKAAAESTLTLANAIGDARKGISHLAS</sequence>
<evidence type="ECO:0000313" key="1">
    <source>
        <dbReference type="EMBL" id="ABY63166.1"/>
    </source>
</evidence>
<evidence type="ECO:0000313" key="2">
    <source>
        <dbReference type="Proteomes" id="UP000002421"/>
    </source>
</evidence>
<name>B3FJK1_BP201</name>
<accession>B3FJK1</accession>
<reference evidence="1 2" key="1">
    <citation type="journal article" date="2008" name="Virology">
        <title>Characterization of Pseudomonas chlororaphis myovirus 201varphi2-1 via genomic sequencing, mass spectrometry, and electron microscopy.</title>
        <authorList>
            <person name="Thomas J.A."/>
            <person name="Rolando M.R."/>
            <person name="Carroll C.A."/>
            <person name="Shen P.S."/>
            <person name="Belnap D.M."/>
            <person name="Weintraub S.T."/>
            <person name="Serwer P."/>
            <person name="Hardies S.C."/>
        </authorList>
    </citation>
    <scope>NUCLEOTIDE SEQUENCE</scope>
</reference>
<proteinExistence type="predicted"/>
<organismHost>
    <name type="scientific">Pseudomonas chlororaphis</name>
    <dbReference type="NCBI Taxonomy" id="587753"/>
</organismHost>
<dbReference type="EMBL" id="EU197055">
    <property type="protein sequence ID" value="ABY63166.1"/>
    <property type="molecule type" value="Genomic_DNA"/>
</dbReference>